<comment type="subcellular location">
    <subcellularLocation>
        <location evidence="1">Periplasm</location>
    </subcellularLocation>
</comment>
<protein>
    <recommendedName>
        <fullName evidence="8">AlgX/AlgJ SGNH hydrolase-like domain-containing protein</fullName>
    </recommendedName>
</protein>
<evidence type="ECO:0000313" key="10">
    <source>
        <dbReference type="Proteomes" id="UP001064087"/>
    </source>
</evidence>
<feature type="domain" description="AlgX/AlgJ SGNH hydrolase-like" evidence="8">
    <location>
        <begin position="297"/>
        <end position="411"/>
    </location>
</feature>
<dbReference type="EMBL" id="CP106738">
    <property type="protein sequence ID" value="UXX81711.1"/>
    <property type="molecule type" value="Genomic_DNA"/>
</dbReference>
<keyword evidence="7" id="KW-0812">Transmembrane</keyword>
<keyword evidence="6" id="KW-0016">Alginate biosynthesis</keyword>
<keyword evidence="3" id="KW-0808">Transferase</keyword>
<comment type="pathway">
    <text evidence="2">Glycan biosynthesis; alginate biosynthesis.</text>
</comment>
<keyword evidence="10" id="KW-1185">Reference proteome</keyword>
<dbReference type="SUPFAM" id="SSF52266">
    <property type="entry name" value="SGNH hydrolase"/>
    <property type="match status" value="1"/>
</dbReference>
<dbReference type="InterPro" id="IPR036514">
    <property type="entry name" value="SGNH_hydro_sf"/>
</dbReference>
<evidence type="ECO:0000256" key="6">
    <source>
        <dbReference type="ARBA" id="ARBA00022841"/>
    </source>
</evidence>
<dbReference type="Gene3D" id="3.40.50.1110">
    <property type="entry name" value="SGNH hydrolase"/>
    <property type="match status" value="1"/>
</dbReference>
<evidence type="ECO:0000256" key="2">
    <source>
        <dbReference type="ARBA" id="ARBA00005182"/>
    </source>
</evidence>
<dbReference type="Proteomes" id="UP001064087">
    <property type="component" value="Chromosome"/>
</dbReference>
<evidence type="ECO:0000256" key="3">
    <source>
        <dbReference type="ARBA" id="ARBA00022679"/>
    </source>
</evidence>
<evidence type="ECO:0000256" key="1">
    <source>
        <dbReference type="ARBA" id="ARBA00004418"/>
    </source>
</evidence>
<keyword evidence="4" id="KW-0732">Signal</keyword>
<accession>A0ABY6D6F0</accession>
<keyword evidence="7" id="KW-0472">Membrane</keyword>
<feature type="transmembrane region" description="Helical" evidence="7">
    <location>
        <begin position="70"/>
        <end position="87"/>
    </location>
</feature>
<evidence type="ECO:0000256" key="5">
    <source>
        <dbReference type="ARBA" id="ARBA00022764"/>
    </source>
</evidence>
<dbReference type="InterPro" id="IPR031811">
    <property type="entry name" value="ALGX/ALGJ_SGNH-like"/>
</dbReference>
<proteinExistence type="predicted"/>
<sequence>MGRIRHRGTAAILSALLAVGSIAALVLSVSDFASEDMLFGLWRMRHVAFATGLMILAIASACYARGAGAWLGFLASVIPVCLLLIVMELAGRMGLVNWAALLSPIPAQAETVGWSLRPDISVQGQTGQDIAARLGLPHDPIPFDFRADEYGFRNGDELGGNFIFLGDSIILGAAVPVDETIAEVTEDILKEPVMQAALLGLSIQGQHDMLRASGLPLAGRTVVQFLFEGNDLLDSHAYRHQEDRSAHEETGERSLGKLVWEKLVTLSNPAARYYTCMIDGQNVAFLWTRRSFDGVEGEVAHIATAIRDFRAELRRQDANYALVFVPTKYRVLEAQCSYPHSSPIANADANLSSLPGELKQFTDDENVRFIDLTPPLMSAAQKGVLPWFWGDTHWNSTGHATAGKTIAEWLSDADG</sequence>
<evidence type="ECO:0000259" key="8">
    <source>
        <dbReference type="Pfam" id="PF16822"/>
    </source>
</evidence>
<evidence type="ECO:0000256" key="4">
    <source>
        <dbReference type="ARBA" id="ARBA00022729"/>
    </source>
</evidence>
<keyword evidence="5" id="KW-0574">Periplasm</keyword>
<evidence type="ECO:0000313" key="9">
    <source>
        <dbReference type="EMBL" id="UXX81711.1"/>
    </source>
</evidence>
<name>A0ABY6D6F0_9RHOB</name>
<gene>
    <name evidence="9" type="ORF">N7U68_11265</name>
</gene>
<dbReference type="Pfam" id="PF16822">
    <property type="entry name" value="ALGX"/>
    <property type="match status" value="1"/>
</dbReference>
<dbReference type="RefSeq" id="WP_263046856.1">
    <property type="nucleotide sequence ID" value="NZ_CP106738.1"/>
</dbReference>
<reference evidence="9" key="1">
    <citation type="submission" date="2022-10" db="EMBL/GenBank/DDBJ databases">
        <title>Roseovarius pelagicus sp. nov., isolated from Arctic seawater.</title>
        <authorList>
            <person name="Hong Y.W."/>
            <person name="Hwang C.Y."/>
        </authorList>
    </citation>
    <scope>NUCLEOTIDE SEQUENCE</scope>
    <source>
        <strain evidence="9">HL-MP18</strain>
    </source>
</reference>
<organism evidence="9 10">
    <name type="scientific">Roseovarius pelagicus</name>
    <dbReference type="NCBI Taxonomy" id="2980108"/>
    <lineage>
        <taxon>Bacteria</taxon>
        <taxon>Pseudomonadati</taxon>
        <taxon>Pseudomonadota</taxon>
        <taxon>Alphaproteobacteria</taxon>
        <taxon>Rhodobacterales</taxon>
        <taxon>Roseobacteraceae</taxon>
        <taxon>Roseovarius</taxon>
    </lineage>
</organism>
<keyword evidence="7" id="KW-1133">Transmembrane helix</keyword>
<evidence type="ECO:0000256" key="7">
    <source>
        <dbReference type="SAM" id="Phobius"/>
    </source>
</evidence>
<feature type="transmembrane region" description="Helical" evidence="7">
    <location>
        <begin position="44"/>
        <end position="63"/>
    </location>
</feature>